<dbReference type="SMART" id="SM00813">
    <property type="entry name" value="Alpha-L-AF_C"/>
    <property type="match status" value="1"/>
</dbReference>
<dbReference type="EC" id="3.2.1.55" evidence="4"/>
<evidence type="ECO:0000313" key="9">
    <source>
        <dbReference type="EMBL" id="KAF2104555.1"/>
    </source>
</evidence>
<dbReference type="InterPro" id="IPR010720">
    <property type="entry name" value="Alpha-L-AF_C"/>
</dbReference>
<dbReference type="Pfam" id="PF22848">
    <property type="entry name" value="ASD1_dom"/>
    <property type="match status" value="1"/>
</dbReference>
<evidence type="ECO:0000313" key="10">
    <source>
        <dbReference type="Proteomes" id="UP000799772"/>
    </source>
</evidence>
<organism evidence="9 10">
    <name type="scientific">Rhizodiscina lignyota</name>
    <dbReference type="NCBI Taxonomy" id="1504668"/>
    <lineage>
        <taxon>Eukaryota</taxon>
        <taxon>Fungi</taxon>
        <taxon>Dikarya</taxon>
        <taxon>Ascomycota</taxon>
        <taxon>Pezizomycotina</taxon>
        <taxon>Dothideomycetes</taxon>
        <taxon>Pleosporomycetidae</taxon>
        <taxon>Aulographales</taxon>
        <taxon>Rhizodiscinaceae</taxon>
        <taxon>Rhizodiscina</taxon>
    </lineage>
</organism>
<dbReference type="Gene3D" id="3.20.20.80">
    <property type="entry name" value="Glycosidases"/>
    <property type="match status" value="1"/>
</dbReference>
<comment type="catalytic activity">
    <reaction evidence="1">
        <text>Hydrolysis of terminal non-reducing alpha-L-arabinofuranoside residues in alpha-L-arabinosides.</text>
        <dbReference type="EC" id="3.2.1.55"/>
    </reaction>
</comment>
<evidence type="ECO:0000259" key="8">
    <source>
        <dbReference type="SMART" id="SM00813"/>
    </source>
</evidence>
<dbReference type="AlphaFoldDB" id="A0A9P4IN35"/>
<evidence type="ECO:0000256" key="7">
    <source>
        <dbReference type="ARBA" id="ARBA00023180"/>
    </source>
</evidence>
<feature type="domain" description="Alpha-L-arabinofuranosidase C-terminal" evidence="8">
    <location>
        <begin position="429"/>
        <end position="570"/>
    </location>
</feature>
<keyword evidence="5" id="KW-0732">Signal</keyword>
<evidence type="ECO:0000256" key="3">
    <source>
        <dbReference type="ARBA" id="ARBA00007186"/>
    </source>
</evidence>
<reference evidence="9" key="1">
    <citation type="journal article" date="2020" name="Stud. Mycol.">
        <title>101 Dothideomycetes genomes: a test case for predicting lifestyles and emergence of pathogens.</title>
        <authorList>
            <person name="Haridas S."/>
            <person name="Albert R."/>
            <person name="Binder M."/>
            <person name="Bloem J."/>
            <person name="Labutti K."/>
            <person name="Salamov A."/>
            <person name="Andreopoulos B."/>
            <person name="Baker S."/>
            <person name="Barry K."/>
            <person name="Bills G."/>
            <person name="Bluhm B."/>
            <person name="Cannon C."/>
            <person name="Castanera R."/>
            <person name="Culley D."/>
            <person name="Daum C."/>
            <person name="Ezra D."/>
            <person name="Gonzalez J."/>
            <person name="Henrissat B."/>
            <person name="Kuo A."/>
            <person name="Liang C."/>
            <person name="Lipzen A."/>
            <person name="Lutzoni F."/>
            <person name="Magnuson J."/>
            <person name="Mondo S."/>
            <person name="Nolan M."/>
            <person name="Ohm R."/>
            <person name="Pangilinan J."/>
            <person name="Park H.-J."/>
            <person name="Ramirez L."/>
            <person name="Alfaro M."/>
            <person name="Sun H."/>
            <person name="Tritt A."/>
            <person name="Yoshinaga Y."/>
            <person name="Zwiers L.-H."/>
            <person name="Turgeon B."/>
            <person name="Goodwin S."/>
            <person name="Spatafora J."/>
            <person name="Crous P."/>
            <person name="Grigoriev I."/>
        </authorList>
    </citation>
    <scope>NUCLEOTIDE SEQUENCE</scope>
    <source>
        <strain evidence="9">CBS 133067</strain>
    </source>
</reference>
<gene>
    <name evidence="9" type="ORF">NA57DRAFT_30196</name>
</gene>
<comment type="similarity">
    <text evidence="3">Belongs to the glycosyl hydrolase 51 family.</text>
</comment>
<dbReference type="InterPro" id="IPR051563">
    <property type="entry name" value="Glycosyl_Hydrolase_51"/>
</dbReference>
<accession>A0A9P4IN35</accession>
<dbReference type="PANTHER" id="PTHR31776:SF0">
    <property type="entry name" value="ALPHA-L-ARABINOFURANOSIDASE 1"/>
    <property type="match status" value="1"/>
</dbReference>
<comment type="caution">
    <text evidence="9">The sequence shown here is derived from an EMBL/GenBank/DDBJ whole genome shotgun (WGS) entry which is preliminary data.</text>
</comment>
<dbReference type="SUPFAM" id="SSF51445">
    <property type="entry name" value="(Trans)glycosidases"/>
    <property type="match status" value="1"/>
</dbReference>
<evidence type="ECO:0000256" key="6">
    <source>
        <dbReference type="ARBA" id="ARBA00022801"/>
    </source>
</evidence>
<evidence type="ECO:0000256" key="1">
    <source>
        <dbReference type="ARBA" id="ARBA00001462"/>
    </source>
</evidence>
<dbReference type="Pfam" id="PF06964">
    <property type="entry name" value="Alpha-L-AF_C"/>
    <property type="match status" value="1"/>
</dbReference>
<feature type="non-terminal residue" evidence="9">
    <location>
        <position position="1"/>
    </location>
</feature>
<dbReference type="GO" id="GO:0046373">
    <property type="term" value="P:L-arabinose metabolic process"/>
    <property type="evidence" value="ECO:0007669"/>
    <property type="project" value="InterPro"/>
</dbReference>
<name>A0A9P4IN35_9PEZI</name>
<keyword evidence="6 9" id="KW-0378">Hydrolase</keyword>
<proteinExistence type="inferred from homology"/>
<keyword evidence="10" id="KW-1185">Reference proteome</keyword>
<evidence type="ECO:0000256" key="4">
    <source>
        <dbReference type="ARBA" id="ARBA00012670"/>
    </source>
</evidence>
<dbReference type="PANTHER" id="PTHR31776">
    <property type="entry name" value="ALPHA-L-ARABINOFURANOSIDASE 1"/>
    <property type="match status" value="1"/>
</dbReference>
<dbReference type="GO" id="GO:0046556">
    <property type="term" value="F:alpha-L-arabinofuranosidase activity"/>
    <property type="evidence" value="ECO:0007669"/>
    <property type="project" value="UniProtKB-EC"/>
</dbReference>
<dbReference type="Proteomes" id="UP000799772">
    <property type="component" value="Unassembled WGS sequence"/>
</dbReference>
<sequence length="570" mass="64624">YGLMFEDINHSGDGGIYGELITNRAFQGKRPNIIPYGPVLTGWDTIGNVTMSLDLLHPLSDALPVAMELDISSNATGEVGFKNYGWWGMDVSPQTYTVSFYALANAPRHKNNFDITLSLRSNLTNETWCSTKLSHVTFPTLDYKKYEATIDCDVSAPYSNNTFAITMDAKQVADSTFYFDLISVFPETFKGRQNGLRKDIAQAFNDLGPKFLRFPGGNNIEGVSVAKRWKWWKTIGDLKDRPGRPADWSYTNTDGLGLLEYLEWTEDMNITPVLAVYSGFSLDIWGQKGTSFPSDEMQIILQEALDELEYCMGDTSTKYGALRASHGHPEPFDIKFIEIGNEDWFSATYPYRFQIMYEGLKSKYPNITYISTAYNEAPGQGYNYTIKIPKGAMWDTHHYEEPSFFLKNFNFYDNWQESTNNEEVTILLGEYSVYQVDTPSGAVDFSNPPEIHVPFPQLLSAIAEGVYALGAERNPNTVKMSSYAPSLMNRNWFNWTPDMISYTANPNQTVPSASYWQQRLFAHYRGTETLPVMASKGHINPLWWAASIDGESCVYLKVRTSRLDHELQQS</sequence>
<keyword evidence="7" id="KW-0325">Glycoprotein</keyword>
<evidence type="ECO:0000256" key="5">
    <source>
        <dbReference type="ARBA" id="ARBA00022729"/>
    </source>
</evidence>
<dbReference type="InterPro" id="IPR055235">
    <property type="entry name" value="ASD1_cat"/>
</dbReference>
<evidence type="ECO:0000256" key="2">
    <source>
        <dbReference type="ARBA" id="ARBA00004834"/>
    </source>
</evidence>
<protein>
    <recommendedName>
        <fullName evidence="4">non-reducing end alpha-L-arabinofuranosidase</fullName>
        <ecNumber evidence="4">3.2.1.55</ecNumber>
    </recommendedName>
</protein>
<dbReference type="InterPro" id="IPR017853">
    <property type="entry name" value="GH"/>
</dbReference>
<dbReference type="EMBL" id="ML978121">
    <property type="protein sequence ID" value="KAF2104555.1"/>
    <property type="molecule type" value="Genomic_DNA"/>
</dbReference>
<dbReference type="OrthoDB" id="406864at2759"/>
<comment type="pathway">
    <text evidence="2">Glycan metabolism; L-arabinan degradation.</text>
</comment>